<keyword evidence="3" id="KW-1003">Cell membrane</keyword>
<feature type="transmembrane region" description="Helical" evidence="8">
    <location>
        <begin position="125"/>
        <end position="144"/>
    </location>
</feature>
<feature type="transmembrane region" description="Helical" evidence="8">
    <location>
        <begin position="228"/>
        <end position="250"/>
    </location>
</feature>
<dbReference type="PROSITE" id="PS50928">
    <property type="entry name" value="ABC_TM1"/>
    <property type="match status" value="1"/>
</dbReference>
<accession>A0A1L3J8Y9</accession>
<keyword evidence="11" id="KW-1185">Reference proteome</keyword>
<dbReference type="EMBL" id="CP018154">
    <property type="protein sequence ID" value="APG61602.1"/>
    <property type="molecule type" value="Genomic_DNA"/>
</dbReference>
<evidence type="ECO:0000256" key="6">
    <source>
        <dbReference type="ARBA" id="ARBA00022989"/>
    </source>
</evidence>
<evidence type="ECO:0000256" key="4">
    <source>
        <dbReference type="ARBA" id="ARBA00022519"/>
    </source>
</evidence>
<reference evidence="10 11" key="1">
    <citation type="submission" date="2016-11" db="EMBL/GenBank/DDBJ databases">
        <title>Sphingorhabdus sp. LPB0140, isolated from marine environment.</title>
        <authorList>
            <person name="Kim E."/>
            <person name="Yi H."/>
        </authorList>
    </citation>
    <scope>NUCLEOTIDE SEQUENCE [LARGE SCALE GENOMIC DNA]</scope>
    <source>
        <strain evidence="10 11">LPB0140</strain>
    </source>
</reference>
<dbReference type="AlphaFoldDB" id="A0A1L3J8Y9"/>
<dbReference type="Proteomes" id="UP000242561">
    <property type="component" value="Chromosome"/>
</dbReference>
<comment type="similarity">
    <text evidence="8">Belongs to the binding-protein-dependent transport system permease family.</text>
</comment>
<dbReference type="STRING" id="1913578.LPB140_00680"/>
<keyword evidence="7 8" id="KW-0472">Membrane</keyword>
<dbReference type="InterPro" id="IPR050366">
    <property type="entry name" value="BP-dependent_transpt_permease"/>
</dbReference>
<feature type="transmembrane region" description="Helical" evidence="8">
    <location>
        <begin position="63"/>
        <end position="89"/>
    </location>
</feature>
<feature type="domain" description="ABC transmembrane type-1" evidence="9">
    <location>
        <begin position="62"/>
        <end position="251"/>
    </location>
</feature>
<evidence type="ECO:0000313" key="11">
    <source>
        <dbReference type="Proteomes" id="UP000242561"/>
    </source>
</evidence>
<gene>
    <name evidence="10" type="ORF">LPB140_00680</name>
</gene>
<keyword evidence="4" id="KW-0997">Cell inner membrane</keyword>
<dbReference type="RefSeq" id="WP_072558247.1">
    <property type="nucleotide sequence ID" value="NZ_CP018154.1"/>
</dbReference>
<dbReference type="PANTHER" id="PTHR43386">
    <property type="entry name" value="OLIGOPEPTIDE TRANSPORT SYSTEM PERMEASE PROTEIN APPC"/>
    <property type="match status" value="1"/>
</dbReference>
<dbReference type="PANTHER" id="PTHR43386:SF2">
    <property type="entry name" value="OLIGOPEPTIDE TRANSPORT SYSTEM PERMEASE PROTEIN OPPC"/>
    <property type="match status" value="1"/>
</dbReference>
<protein>
    <submittedName>
        <fullName evidence="10">Peptide ABC transporter permease</fullName>
    </submittedName>
</protein>
<keyword evidence="5 8" id="KW-0812">Transmembrane</keyword>
<evidence type="ECO:0000256" key="7">
    <source>
        <dbReference type="ARBA" id="ARBA00023136"/>
    </source>
</evidence>
<dbReference type="OrthoDB" id="9766870at2"/>
<evidence type="ECO:0000256" key="1">
    <source>
        <dbReference type="ARBA" id="ARBA00004429"/>
    </source>
</evidence>
<dbReference type="Pfam" id="PF00528">
    <property type="entry name" value="BPD_transp_1"/>
    <property type="match status" value="1"/>
</dbReference>
<sequence length="267" mass="28699">MKISAYILAAILAFTLLTPLLSPWDNASIDWDNVRAGFFEHGHILGSDDLGRDRLARLAAGTAVTLMVAAAASIVALVIGVIWGGIAGWIGGKTDEIMMRIVDGLYALPFMFIVILLMVLFGRSILLVFIGIGAVEWLTMARIVRGQVLSLRSRPYILAAKAANISAPRILWRHILPNIAGIAFAYLMLTVPSVVMVESFLSFLGLGVQEPMTSLGILVNEAAEDMDMAPMALILSGGMLVTIIICLTLLGEGLRVKFLPDQGHDNG</sequence>
<feature type="transmembrane region" description="Helical" evidence="8">
    <location>
        <begin position="179"/>
        <end position="208"/>
    </location>
</feature>
<dbReference type="SUPFAM" id="SSF161098">
    <property type="entry name" value="MetI-like"/>
    <property type="match status" value="1"/>
</dbReference>
<evidence type="ECO:0000256" key="8">
    <source>
        <dbReference type="RuleBase" id="RU363032"/>
    </source>
</evidence>
<name>A0A1L3J8Y9_9SPHN</name>
<evidence type="ECO:0000256" key="3">
    <source>
        <dbReference type="ARBA" id="ARBA00022475"/>
    </source>
</evidence>
<dbReference type="GO" id="GO:0055085">
    <property type="term" value="P:transmembrane transport"/>
    <property type="evidence" value="ECO:0007669"/>
    <property type="project" value="InterPro"/>
</dbReference>
<evidence type="ECO:0000313" key="10">
    <source>
        <dbReference type="EMBL" id="APG61602.1"/>
    </source>
</evidence>
<proteinExistence type="inferred from homology"/>
<evidence type="ECO:0000256" key="5">
    <source>
        <dbReference type="ARBA" id="ARBA00022692"/>
    </source>
</evidence>
<dbReference type="InterPro" id="IPR000515">
    <property type="entry name" value="MetI-like"/>
</dbReference>
<organism evidence="10 11">
    <name type="scientific">Sphingorhabdus lutea</name>
    <dbReference type="NCBI Taxonomy" id="1913578"/>
    <lineage>
        <taxon>Bacteria</taxon>
        <taxon>Pseudomonadati</taxon>
        <taxon>Pseudomonadota</taxon>
        <taxon>Alphaproteobacteria</taxon>
        <taxon>Sphingomonadales</taxon>
        <taxon>Sphingomonadaceae</taxon>
        <taxon>Sphingorhabdus</taxon>
    </lineage>
</organism>
<dbReference type="GO" id="GO:0005886">
    <property type="term" value="C:plasma membrane"/>
    <property type="evidence" value="ECO:0007669"/>
    <property type="project" value="UniProtKB-SubCell"/>
</dbReference>
<comment type="subcellular location">
    <subcellularLocation>
        <location evidence="1">Cell inner membrane</location>
        <topology evidence="1">Multi-pass membrane protein</topology>
    </subcellularLocation>
    <subcellularLocation>
        <location evidence="8">Cell membrane</location>
        <topology evidence="8">Multi-pass membrane protein</topology>
    </subcellularLocation>
</comment>
<keyword evidence="6 8" id="KW-1133">Transmembrane helix</keyword>
<evidence type="ECO:0000259" key="9">
    <source>
        <dbReference type="PROSITE" id="PS50928"/>
    </source>
</evidence>
<dbReference type="InterPro" id="IPR035906">
    <property type="entry name" value="MetI-like_sf"/>
</dbReference>
<dbReference type="CDD" id="cd06261">
    <property type="entry name" value="TM_PBP2"/>
    <property type="match status" value="1"/>
</dbReference>
<dbReference type="Gene3D" id="1.10.3720.10">
    <property type="entry name" value="MetI-like"/>
    <property type="match status" value="1"/>
</dbReference>
<evidence type="ECO:0000256" key="2">
    <source>
        <dbReference type="ARBA" id="ARBA00022448"/>
    </source>
</evidence>
<feature type="transmembrane region" description="Helical" evidence="8">
    <location>
        <begin position="101"/>
        <end position="119"/>
    </location>
</feature>
<dbReference type="KEGG" id="sphl:LPB140_00680"/>
<keyword evidence="2 8" id="KW-0813">Transport</keyword>